<dbReference type="PRINTS" id="PR00037">
    <property type="entry name" value="HTHLACR"/>
</dbReference>
<evidence type="ECO:0000256" key="2">
    <source>
        <dbReference type="ARBA" id="ARBA00023163"/>
    </source>
</evidence>
<name>A0ABV1EZC2_9BACI</name>
<dbReference type="InterPro" id="IPR037171">
    <property type="entry name" value="NagB/RpiA_transferase-like"/>
</dbReference>
<organism evidence="4 5">
    <name type="scientific">Niallia hominis</name>
    <dbReference type="NCBI Taxonomy" id="3133173"/>
    <lineage>
        <taxon>Bacteria</taxon>
        <taxon>Bacillati</taxon>
        <taxon>Bacillota</taxon>
        <taxon>Bacilli</taxon>
        <taxon>Bacillales</taxon>
        <taxon>Bacillaceae</taxon>
        <taxon>Niallia</taxon>
    </lineage>
</organism>
<gene>
    <name evidence="4" type="ORF">WMO63_12230</name>
</gene>
<dbReference type="InterPro" id="IPR036390">
    <property type="entry name" value="WH_DNA-bd_sf"/>
</dbReference>
<dbReference type="InterPro" id="IPR014036">
    <property type="entry name" value="DeoR-like_C"/>
</dbReference>
<keyword evidence="2" id="KW-0804">Transcription</keyword>
<evidence type="ECO:0000256" key="1">
    <source>
        <dbReference type="ARBA" id="ARBA00023015"/>
    </source>
</evidence>
<dbReference type="Pfam" id="PF08220">
    <property type="entry name" value="HTH_DeoR"/>
    <property type="match status" value="1"/>
</dbReference>
<feature type="domain" description="HTH deoR-type" evidence="3">
    <location>
        <begin position="7"/>
        <end position="62"/>
    </location>
</feature>
<dbReference type="SUPFAM" id="SSF46785">
    <property type="entry name" value="Winged helix' DNA-binding domain"/>
    <property type="match status" value="1"/>
</dbReference>
<proteinExistence type="predicted"/>
<dbReference type="PROSITE" id="PS51000">
    <property type="entry name" value="HTH_DEOR_2"/>
    <property type="match status" value="1"/>
</dbReference>
<sequence>MENLQQLNKRQNKIYQLLLNEGEIKIQDLTETFGVVEMTIRRDLDKMEKLGFLKRTYGGAILAFEDIVINKRELLNRRAKELIGQKAVKFVQEGDGIFVDAGTTTPYFVKNLPVDAKLSITTNAMNVASKIHGKNKEKIILGGMIRESTSSLYGPIAISTLNNLSFDKAFLAASGFTLNQGFSNSNIFEVEIKQKVIKQSKEITFLIDHSKFDTQFMHKITSLENINRIITDKTPSNEYCKLIQSSGVELVVCSNN</sequence>
<keyword evidence="4" id="KW-0238">DNA-binding</keyword>
<keyword evidence="5" id="KW-1185">Reference proteome</keyword>
<evidence type="ECO:0000313" key="5">
    <source>
        <dbReference type="Proteomes" id="UP001465426"/>
    </source>
</evidence>
<evidence type="ECO:0000313" key="4">
    <source>
        <dbReference type="EMBL" id="MEQ2466434.1"/>
    </source>
</evidence>
<accession>A0ABV1EZC2</accession>
<dbReference type="PANTHER" id="PTHR30363:SF44">
    <property type="entry name" value="AGA OPERON TRANSCRIPTIONAL REPRESSOR-RELATED"/>
    <property type="match status" value="1"/>
</dbReference>
<evidence type="ECO:0000259" key="3">
    <source>
        <dbReference type="PROSITE" id="PS51000"/>
    </source>
</evidence>
<comment type="caution">
    <text evidence="4">The sequence shown here is derived from an EMBL/GenBank/DDBJ whole genome shotgun (WGS) entry which is preliminary data.</text>
</comment>
<dbReference type="PANTHER" id="PTHR30363">
    <property type="entry name" value="HTH-TYPE TRANSCRIPTIONAL REGULATOR SRLR-RELATED"/>
    <property type="match status" value="1"/>
</dbReference>
<protein>
    <submittedName>
        <fullName evidence="4">DeoR/GlpR family DNA-binding transcription regulator</fullName>
    </submittedName>
</protein>
<dbReference type="EMBL" id="JBBMFN010000027">
    <property type="protein sequence ID" value="MEQ2466434.1"/>
    <property type="molecule type" value="Genomic_DNA"/>
</dbReference>
<dbReference type="SUPFAM" id="SSF100950">
    <property type="entry name" value="NagB/RpiA/CoA transferase-like"/>
    <property type="match status" value="1"/>
</dbReference>
<dbReference type="InterPro" id="IPR050313">
    <property type="entry name" value="Carb_Metab_HTH_regulators"/>
</dbReference>
<dbReference type="Proteomes" id="UP001465426">
    <property type="component" value="Unassembled WGS sequence"/>
</dbReference>
<dbReference type="Gene3D" id="3.40.50.1360">
    <property type="match status" value="1"/>
</dbReference>
<keyword evidence="1" id="KW-0805">Transcription regulation</keyword>
<dbReference type="RefSeq" id="WP_051640966.1">
    <property type="nucleotide sequence ID" value="NZ_JBBMFN010000027.1"/>
</dbReference>
<dbReference type="Gene3D" id="1.10.10.10">
    <property type="entry name" value="Winged helix-like DNA-binding domain superfamily/Winged helix DNA-binding domain"/>
    <property type="match status" value="1"/>
</dbReference>
<dbReference type="InterPro" id="IPR001034">
    <property type="entry name" value="DeoR_HTH"/>
</dbReference>
<dbReference type="InterPro" id="IPR036388">
    <property type="entry name" value="WH-like_DNA-bd_sf"/>
</dbReference>
<dbReference type="SMART" id="SM00420">
    <property type="entry name" value="HTH_DEOR"/>
    <property type="match status" value="1"/>
</dbReference>
<reference evidence="4 5" key="1">
    <citation type="submission" date="2024-03" db="EMBL/GenBank/DDBJ databases">
        <title>Human intestinal bacterial collection.</title>
        <authorList>
            <person name="Pauvert C."/>
            <person name="Hitch T.C.A."/>
            <person name="Clavel T."/>
        </authorList>
    </citation>
    <scope>NUCLEOTIDE SEQUENCE [LARGE SCALE GENOMIC DNA]</scope>
    <source>
        <strain evidence="4 5">CLA-SR-H024</strain>
    </source>
</reference>
<dbReference type="SMART" id="SM01134">
    <property type="entry name" value="DeoRC"/>
    <property type="match status" value="1"/>
</dbReference>
<dbReference type="Pfam" id="PF00455">
    <property type="entry name" value="DeoRC"/>
    <property type="match status" value="1"/>
</dbReference>
<dbReference type="GO" id="GO:0003677">
    <property type="term" value="F:DNA binding"/>
    <property type="evidence" value="ECO:0007669"/>
    <property type="project" value="UniProtKB-KW"/>
</dbReference>